<feature type="chain" id="PRO_5045401951" evidence="1">
    <location>
        <begin position="22"/>
        <end position="519"/>
    </location>
</feature>
<dbReference type="Pfam" id="PF04389">
    <property type="entry name" value="Peptidase_M28"/>
    <property type="match status" value="1"/>
</dbReference>
<dbReference type="Proteomes" id="UP000605013">
    <property type="component" value="Unassembled WGS sequence"/>
</dbReference>
<accession>A0ABS1WJX8</accession>
<keyword evidence="4" id="KW-1185">Reference proteome</keyword>
<feature type="domain" description="Peptidase M28" evidence="2">
    <location>
        <begin position="289"/>
        <end position="501"/>
    </location>
</feature>
<dbReference type="PANTHER" id="PTHR12147">
    <property type="entry name" value="METALLOPEPTIDASE M28 FAMILY MEMBER"/>
    <property type="match status" value="1"/>
</dbReference>
<evidence type="ECO:0000259" key="2">
    <source>
        <dbReference type="Pfam" id="PF04389"/>
    </source>
</evidence>
<proteinExistence type="predicted"/>
<dbReference type="SUPFAM" id="SSF52025">
    <property type="entry name" value="PA domain"/>
    <property type="match status" value="1"/>
</dbReference>
<organism evidence="3 4">
    <name type="scientific">Olleya sediminilitoris</name>
    <dbReference type="NCBI Taxonomy" id="2795739"/>
    <lineage>
        <taxon>Bacteria</taxon>
        <taxon>Pseudomonadati</taxon>
        <taxon>Bacteroidota</taxon>
        <taxon>Flavobacteriia</taxon>
        <taxon>Flavobacteriales</taxon>
        <taxon>Flavobacteriaceae</taxon>
    </lineage>
</organism>
<dbReference type="EMBL" id="JAEMEF010000004">
    <property type="protein sequence ID" value="MBL7559432.1"/>
    <property type="molecule type" value="Genomic_DNA"/>
</dbReference>
<dbReference type="InterPro" id="IPR018247">
    <property type="entry name" value="EF_Hand_1_Ca_BS"/>
</dbReference>
<dbReference type="PROSITE" id="PS51257">
    <property type="entry name" value="PROKAR_LIPOPROTEIN"/>
    <property type="match status" value="1"/>
</dbReference>
<evidence type="ECO:0000256" key="1">
    <source>
        <dbReference type="SAM" id="SignalP"/>
    </source>
</evidence>
<keyword evidence="1" id="KW-0732">Signal</keyword>
<comment type="caution">
    <text evidence="3">The sequence shown here is derived from an EMBL/GenBank/DDBJ whole genome shotgun (WGS) entry which is preliminary data.</text>
</comment>
<name>A0ABS1WJX8_9FLAO</name>
<dbReference type="InterPro" id="IPR007484">
    <property type="entry name" value="Peptidase_M28"/>
</dbReference>
<feature type="signal peptide" evidence="1">
    <location>
        <begin position="1"/>
        <end position="21"/>
    </location>
</feature>
<dbReference type="InterPro" id="IPR045175">
    <property type="entry name" value="M28_fam"/>
</dbReference>
<dbReference type="PROSITE" id="PS00018">
    <property type="entry name" value="EF_HAND_1"/>
    <property type="match status" value="1"/>
</dbReference>
<gene>
    <name evidence="3" type="ORF">JAO71_06390</name>
</gene>
<protein>
    <submittedName>
        <fullName evidence="3">M28 family peptidase</fullName>
    </submittedName>
</protein>
<dbReference type="SUPFAM" id="SSF53187">
    <property type="entry name" value="Zn-dependent exopeptidases"/>
    <property type="match status" value="1"/>
</dbReference>
<dbReference type="PANTHER" id="PTHR12147:SF26">
    <property type="entry name" value="PEPTIDASE M28 DOMAIN-CONTAINING PROTEIN"/>
    <property type="match status" value="1"/>
</dbReference>
<dbReference type="RefSeq" id="WP_202999660.1">
    <property type="nucleotide sequence ID" value="NZ_JAEMEF010000004.1"/>
</dbReference>
<evidence type="ECO:0000313" key="4">
    <source>
        <dbReference type="Proteomes" id="UP000605013"/>
    </source>
</evidence>
<dbReference type="InterPro" id="IPR046450">
    <property type="entry name" value="PA_dom_sf"/>
</dbReference>
<dbReference type="Gene3D" id="3.50.30.30">
    <property type="match status" value="1"/>
</dbReference>
<sequence length="519" mass="58471">MKSIFSIASLSLLFIACGSSQKSKTTTNTTTDPSVYAKTITQEELKTALYQYASDEFEGRETGAEGQKKAVQFLKEHYIQYGIPAAKSDGNYFQDVPLQLQSKPEVKLTVNDKNLTSLEDFVSINPMETSTLNANEIVNLGYGIEDDKFSNYKNVDIKDKVVFFINGEPKNDDGTYVISGTKEDSKWSNFRQEFALKRDIAMKKGAKAVLYYNPKVFAMAALRYGTSSGRMSLVSKDKKMFYFLVNTETVKALFNKDITSFDKSFTNETQPATIALDYTNKSKALSSENVAAIIKGSEKPNEYVVISAHLDHEGIKDGEVYNGADDDGSGTVAVLEIAQAFAKAKKEGHGPKRSIVFLNVTGEEKGLLGSRHYTDNDPIFPLENTVANLNIDMIGRTDPKRKTGDRNYIYLIGSDKLSTDLHNISEDVNTKYTNIELDYTFNDDNDPNRFYYRSDHYNFAKNNIPVIFYFNGTHDDYHRPSDTPDKIEYDLLENRARLVFYTAWEVANRDARLVVDKAE</sequence>
<reference evidence="3 4" key="1">
    <citation type="submission" date="2020-12" db="EMBL/GenBank/DDBJ databases">
        <title>Olleya sediminilitoris sp. nov., isolated from a tidal flat.</title>
        <authorList>
            <person name="Park S."/>
            <person name="Yoon J.-H."/>
        </authorList>
    </citation>
    <scope>NUCLEOTIDE SEQUENCE [LARGE SCALE GENOMIC DNA]</scope>
    <source>
        <strain evidence="3 4">YSTF-M6</strain>
    </source>
</reference>
<evidence type="ECO:0000313" key="3">
    <source>
        <dbReference type="EMBL" id="MBL7559432.1"/>
    </source>
</evidence>
<dbReference type="Gene3D" id="3.40.630.10">
    <property type="entry name" value="Zn peptidases"/>
    <property type="match status" value="1"/>
</dbReference>